<feature type="non-terminal residue" evidence="2">
    <location>
        <position position="77"/>
    </location>
</feature>
<keyword evidence="2" id="KW-0456">Lyase</keyword>
<feature type="domain" description="Orn/Lys/Arg decarboxylase N-terminal" evidence="1">
    <location>
        <begin position="15"/>
        <end position="75"/>
    </location>
</feature>
<dbReference type="Gene3D" id="3.40.50.2300">
    <property type="match status" value="1"/>
</dbReference>
<dbReference type="EC" id="4.1.1.18" evidence="2"/>
<dbReference type="AlphaFoldDB" id="A0A5V0QE86"/>
<dbReference type="EMBL" id="AAGWQQ010000096">
    <property type="protein sequence ID" value="EBS7984689.1"/>
    <property type="molecule type" value="Genomic_DNA"/>
</dbReference>
<protein>
    <submittedName>
        <fullName evidence="2">Lysine decarboxylase LdcC</fullName>
        <ecNumber evidence="2">4.1.1.18</ecNumber>
    </submittedName>
</protein>
<evidence type="ECO:0000313" key="2">
    <source>
        <dbReference type="EMBL" id="EBS7984689.1"/>
    </source>
</evidence>
<sequence>MNLIAILSDDEFFFKKEPLILLSEVLKKQNITFVWPENEKDLLNVLENNSNLRGVVFDWDQYSLELCEKINQYNELM</sequence>
<comment type="caution">
    <text evidence="2">The sequence shown here is derived from an EMBL/GenBank/DDBJ whole genome shotgun (WGS) entry which is preliminary data.</text>
</comment>
<accession>A0A5V0QE86</accession>
<evidence type="ECO:0000259" key="1">
    <source>
        <dbReference type="Pfam" id="PF03709"/>
    </source>
</evidence>
<name>A0A5V0QE86_SALER</name>
<dbReference type="InterPro" id="IPR005308">
    <property type="entry name" value="OKR_de-COase_N"/>
</dbReference>
<dbReference type="GO" id="GO:0008923">
    <property type="term" value="F:lysine decarboxylase activity"/>
    <property type="evidence" value="ECO:0007669"/>
    <property type="project" value="UniProtKB-EC"/>
</dbReference>
<reference evidence="2" key="1">
    <citation type="submission" date="2018-07" db="EMBL/GenBank/DDBJ databases">
        <authorList>
            <consortium name="PulseNet: The National Subtyping Network for Foodborne Disease Surveillance"/>
            <person name="Tarr C.L."/>
            <person name="Trees E."/>
            <person name="Katz L.S."/>
            <person name="Carleton-Romer H.A."/>
            <person name="Stroika S."/>
            <person name="Kucerova Z."/>
            <person name="Roache K.F."/>
            <person name="Sabol A.L."/>
            <person name="Besser J."/>
            <person name="Gerner-Smidt P."/>
        </authorList>
    </citation>
    <scope>NUCLEOTIDE SEQUENCE</scope>
    <source>
        <strain evidence="2">PNUSAS015592</strain>
    </source>
</reference>
<organism evidence="2">
    <name type="scientific">Salmonella enterica</name>
    <name type="common">Salmonella choleraesuis</name>
    <dbReference type="NCBI Taxonomy" id="28901"/>
    <lineage>
        <taxon>Bacteria</taxon>
        <taxon>Pseudomonadati</taxon>
        <taxon>Pseudomonadota</taxon>
        <taxon>Gammaproteobacteria</taxon>
        <taxon>Enterobacterales</taxon>
        <taxon>Enterobacteriaceae</taxon>
        <taxon>Salmonella</taxon>
    </lineage>
</organism>
<dbReference type="Pfam" id="PF03709">
    <property type="entry name" value="OKR_DC_1_N"/>
    <property type="match status" value="1"/>
</dbReference>
<gene>
    <name evidence="2" type="ORF">CEJ09_23155</name>
</gene>
<proteinExistence type="predicted"/>